<keyword evidence="1" id="KW-0472">Membrane</keyword>
<gene>
    <name evidence="3" type="ORF">KUV50_13470</name>
</gene>
<dbReference type="Proteomes" id="UP000753961">
    <property type="component" value="Unassembled WGS sequence"/>
</dbReference>
<evidence type="ECO:0000259" key="2">
    <source>
        <dbReference type="Pfam" id="PF04773"/>
    </source>
</evidence>
<dbReference type="EMBL" id="JAHVHU010000012">
    <property type="protein sequence ID" value="MBY5959156.1"/>
    <property type="molecule type" value="Genomic_DNA"/>
</dbReference>
<sequence length="344" mass="39006">MNQQEKILDQLLMDPRFREWIHDGQHQNYWTKWQEEHPLDQEVFQDAVAIVRGLPVQKIEVTSDEIERSFLNLENKAQKQTDIPQKSGWQVQRWLPYAAALVAVLVSVYIWNPMGSGGPEIEMTVSTAPGKKKEVVLPDSSVVVLNGNSLLHYFQKDLSGERVVTLDGEAHFNVKTREGDKGRLPFVVNTPDLTVAVLGTVFSVGSDSIWTTIVLEEGKIKWLAGSNASAHKDGLLMRPGEKTKFHNIHKTHTVEEIDAIEYNSWTQNELSLENRSAGEVVRWMKRNYNYQIQLPEQYLDSSLTGSVSLEDPQVAIQVVALALGLESVKISEKKWDFKKTKTNE</sequence>
<feature type="transmembrane region" description="Helical" evidence="1">
    <location>
        <begin position="94"/>
        <end position="111"/>
    </location>
</feature>
<organism evidence="3 4">
    <name type="scientific">Membranihabitans marinus</name>
    <dbReference type="NCBI Taxonomy" id="1227546"/>
    <lineage>
        <taxon>Bacteria</taxon>
        <taxon>Pseudomonadati</taxon>
        <taxon>Bacteroidota</taxon>
        <taxon>Saprospiria</taxon>
        <taxon>Saprospirales</taxon>
        <taxon>Saprospiraceae</taxon>
        <taxon>Membranihabitans</taxon>
    </lineage>
</organism>
<evidence type="ECO:0000256" key="1">
    <source>
        <dbReference type="SAM" id="Phobius"/>
    </source>
</evidence>
<keyword evidence="1" id="KW-0812">Transmembrane</keyword>
<keyword evidence="1" id="KW-1133">Transmembrane helix</keyword>
<protein>
    <submittedName>
        <fullName evidence="3">FecR domain-containing protein</fullName>
    </submittedName>
</protein>
<feature type="domain" description="FecR protein" evidence="2">
    <location>
        <begin position="124"/>
        <end position="221"/>
    </location>
</feature>
<dbReference type="Gene3D" id="2.60.120.1440">
    <property type="match status" value="1"/>
</dbReference>
<dbReference type="PANTHER" id="PTHR30273">
    <property type="entry name" value="PERIPLASMIC SIGNAL SENSOR AND SIGMA FACTOR ACTIVATOR FECR-RELATED"/>
    <property type="match status" value="1"/>
</dbReference>
<evidence type="ECO:0000313" key="4">
    <source>
        <dbReference type="Proteomes" id="UP000753961"/>
    </source>
</evidence>
<dbReference type="InterPro" id="IPR012373">
    <property type="entry name" value="Ferrdict_sens_TM"/>
</dbReference>
<dbReference type="Pfam" id="PF04773">
    <property type="entry name" value="FecR"/>
    <property type="match status" value="1"/>
</dbReference>
<evidence type="ECO:0000313" key="3">
    <source>
        <dbReference type="EMBL" id="MBY5959156.1"/>
    </source>
</evidence>
<comment type="caution">
    <text evidence="3">The sequence shown here is derived from an EMBL/GenBank/DDBJ whole genome shotgun (WGS) entry which is preliminary data.</text>
</comment>
<dbReference type="PANTHER" id="PTHR30273:SF2">
    <property type="entry name" value="PROTEIN FECR"/>
    <property type="match status" value="1"/>
</dbReference>
<dbReference type="AlphaFoldDB" id="A0A953LC46"/>
<dbReference type="GO" id="GO:0016989">
    <property type="term" value="F:sigma factor antagonist activity"/>
    <property type="evidence" value="ECO:0007669"/>
    <property type="project" value="TreeGrafter"/>
</dbReference>
<reference evidence="3" key="1">
    <citation type="submission" date="2021-06" db="EMBL/GenBank/DDBJ databases">
        <title>44 bacteria genomes isolated from Dapeng, Shenzhen.</title>
        <authorList>
            <person name="Zheng W."/>
            <person name="Yu S."/>
            <person name="Huang Y."/>
        </authorList>
    </citation>
    <scope>NUCLEOTIDE SEQUENCE</scope>
    <source>
        <strain evidence="3">DP5N28-2</strain>
    </source>
</reference>
<proteinExistence type="predicted"/>
<name>A0A953LC46_9BACT</name>
<dbReference type="PIRSF" id="PIRSF018266">
    <property type="entry name" value="FecR"/>
    <property type="match status" value="1"/>
</dbReference>
<keyword evidence="4" id="KW-1185">Reference proteome</keyword>
<dbReference type="RefSeq" id="WP_222580695.1">
    <property type="nucleotide sequence ID" value="NZ_JAHVHU010000012.1"/>
</dbReference>
<accession>A0A953LC46</accession>
<dbReference type="InterPro" id="IPR006860">
    <property type="entry name" value="FecR"/>
</dbReference>